<dbReference type="AlphaFoldDB" id="A0A4P6MP03"/>
<dbReference type="KEGG" id="mphi:EG856_02660"/>
<dbReference type="GO" id="GO:0016791">
    <property type="term" value="F:phosphatase activity"/>
    <property type="evidence" value="ECO:0007669"/>
    <property type="project" value="TreeGrafter"/>
</dbReference>
<dbReference type="SFLD" id="SFLDG01140">
    <property type="entry name" value="C2.B:_Phosphomannomutase_and_P"/>
    <property type="match status" value="1"/>
</dbReference>
<sequence length="307" mass="34831">MIKNKKYMFAIDLDGTLLKSSADGSIHEKSLEAIKKARELGHIVVLITGRPWRSTRPIYKTLGLDTVVTNYNGAQIHNPSDENFIPLIKYLNLNEMLYILGDPKVKEEITNIAIEGPGWVQLQKRDLAMEQVFGFRENPKFHVGLDFTKIPLKPTGIIFDVKPTTNPDDLRDYLRAKYGDLGEFSYWSKGEGLTPVFDITNVSVNKGRAISLLSRYYNIPLENIVAFGDGHNDIPMFKVAKIAVAMKNAPEPVKKHATVRLNKKNTEGGVGHYINKFLDNPEEELQKSLKVREKIRKSKYFDPEAEQ</sequence>
<dbReference type="SFLD" id="SFLDS00003">
    <property type="entry name" value="Haloacid_Dehalogenase"/>
    <property type="match status" value="1"/>
</dbReference>
<dbReference type="OrthoDB" id="9781413at2"/>
<reference evidence="2 3" key="1">
    <citation type="submission" date="2019-01" db="EMBL/GenBank/DDBJ databases">
        <title>Complete sequence and annotation of the Mycoplasma phocirhinis strain 852T genome.</title>
        <authorList>
            <person name="Frasca S.Jr."/>
            <person name="Kutish G.F."/>
            <person name="Castellanos Gell J."/>
            <person name="Michaels D.L."/>
            <person name="Brown D.R."/>
        </authorList>
    </citation>
    <scope>NUCLEOTIDE SEQUENCE [LARGE SCALE GENOMIC DNA]</scope>
    <source>
        <strain evidence="2 3">852</strain>
    </source>
</reference>
<evidence type="ECO:0000313" key="3">
    <source>
        <dbReference type="Proteomes" id="UP000289326"/>
    </source>
</evidence>
<dbReference type="SUPFAM" id="SSF56784">
    <property type="entry name" value="HAD-like"/>
    <property type="match status" value="1"/>
</dbReference>
<dbReference type="Proteomes" id="UP000289326">
    <property type="component" value="Chromosome"/>
</dbReference>
<dbReference type="InterPro" id="IPR023214">
    <property type="entry name" value="HAD_sf"/>
</dbReference>
<gene>
    <name evidence="2" type="ORF">EG856_02660</name>
</gene>
<protein>
    <submittedName>
        <fullName evidence="2">HAD family phosphatase</fullName>
    </submittedName>
</protein>
<comment type="similarity">
    <text evidence="1">Belongs to the HAD-like hydrolase superfamily. Cof family.</text>
</comment>
<dbReference type="EMBL" id="CP034841">
    <property type="protein sequence ID" value="QBF34803.1"/>
    <property type="molecule type" value="Genomic_DNA"/>
</dbReference>
<dbReference type="CDD" id="cd07516">
    <property type="entry name" value="HAD_Pase"/>
    <property type="match status" value="1"/>
</dbReference>
<dbReference type="PANTHER" id="PTHR10000:SF23">
    <property type="entry name" value="5-AMINO-6-(5-PHOSPHO-D-RIBITYLAMINO)URACIL PHOSPHATASE YITU"/>
    <property type="match status" value="1"/>
</dbReference>
<evidence type="ECO:0000313" key="2">
    <source>
        <dbReference type="EMBL" id="QBF34803.1"/>
    </source>
</evidence>
<dbReference type="InterPro" id="IPR036412">
    <property type="entry name" value="HAD-like_sf"/>
</dbReference>
<dbReference type="PANTHER" id="PTHR10000">
    <property type="entry name" value="PHOSPHOSERINE PHOSPHATASE"/>
    <property type="match status" value="1"/>
</dbReference>
<keyword evidence="3" id="KW-1185">Reference proteome</keyword>
<dbReference type="NCBIfam" id="TIGR01484">
    <property type="entry name" value="HAD-SF-IIB"/>
    <property type="match status" value="1"/>
</dbReference>
<proteinExistence type="inferred from homology"/>
<dbReference type="InterPro" id="IPR000150">
    <property type="entry name" value="Cof"/>
</dbReference>
<dbReference type="Gene3D" id="3.30.1240.10">
    <property type="match status" value="1"/>
</dbReference>
<accession>A0A4P6MP03</accession>
<dbReference type="Pfam" id="PF08282">
    <property type="entry name" value="Hydrolase_3"/>
    <property type="match status" value="1"/>
</dbReference>
<dbReference type="GO" id="GO:0000287">
    <property type="term" value="F:magnesium ion binding"/>
    <property type="evidence" value="ECO:0007669"/>
    <property type="project" value="TreeGrafter"/>
</dbReference>
<dbReference type="RefSeq" id="WP_130429580.1">
    <property type="nucleotide sequence ID" value="NZ_CP034841.1"/>
</dbReference>
<organism evidence="2 3">
    <name type="scientific">Mycoplasmopsis phocirhinis</name>
    <dbReference type="NCBI Taxonomy" id="142650"/>
    <lineage>
        <taxon>Bacteria</taxon>
        <taxon>Bacillati</taxon>
        <taxon>Mycoplasmatota</taxon>
        <taxon>Mycoplasmoidales</taxon>
        <taxon>Metamycoplasmataceae</taxon>
        <taxon>Mycoplasmopsis</taxon>
    </lineage>
</organism>
<name>A0A4P6MP03_9BACT</name>
<dbReference type="NCBIfam" id="TIGR00099">
    <property type="entry name" value="Cof-subfamily"/>
    <property type="match status" value="1"/>
</dbReference>
<dbReference type="InterPro" id="IPR006379">
    <property type="entry name" value="HAD-SF_hydro_IIB"/>
</dbReference>
<evidence type="ECO:0000256" key="1">
    <source>
        <dbReference type="ARBA" id="ARBA00034778"/>
    </source>
</evidence>
<dbReference type="GO" id="GO:0005829">
    <property type="term" value="C:cytosol"/>
    <property type="evidence" value="ECO:0007669"/>
    <property type="project" value="TreeGrafter"/>
</dbReference>
<dbReference type="Gene3D" id="3.40.50.1000">
    <property type="entry name" value="HAD superfamily/HAD-like"/>
    <property type="match status" value="1"/>
</dbReference>